<organism evidence="1 2">
    <name type="scientific">Prunus armeniaca</name>
    <name type="common">Apricot</name>
    <name type="synonym">Armeniaca vulgaris</name>
    <dbReference type="NCBI Taxonomy" id="36596"/>
    <lineage>
        <taxon>Eukaryota</taxon>
        <taxon>Viridiplantae</taxon>
        <taxon>Streptophyta</taxon>
        <taxon>Embryophyta</taxon>
        <taxon>Tracheophyta</taxon>
        <taxon>Spermatophyta</taxon>
        <taxon>Magnoliopsida</taxon>
        <taxon>eudicotyledons</taxon>
        <taxon>Gunneridae</taxon>
        <taxon>Pentapetalae</taxon>
        <taxon>rosids</taxon>
        <taxon>fabids</taxon>
        <taxon>Rosales</taxon>
        <taxon>Rosaceae</taxon>
        <taxon>Amygdaloideae</taxon>
        <taxon>Amygdaleae</taxon>
        <taxon>Prunus</taxon>
    </lineage>
</organism>
<reference evidence="1 2" key="1">
    <citation type="submission" date="2020-05" db="EMBL/GenBank/DDBJ databases">
        <authorList>
            <person name="Campoy J."/>
            <person name="Schneeberger K."/>
            <person name="Spophaly S."/>
        </authorList>
    </citation>
    <scope>NUCLEOTIDE SEQUENCE [LARGE SCALE GENOMIC DNA]</scope>
    <source>
        <strain evidence="1">PruArmRojPasFocal</strain>
    </source>
</reference>
<sequence>MCKKIVAFYYETNKPKNVRESTEGLRVGVGGRAIDDVCHVAVLCDVILSRDRPCHVTRYSNLPATSRATPIFYHPIPKLTRKSKGLMT</sequence>
<protein>
    <submittedName>
        <fullName evidence="1">Uncharacterized protein</fullName>
    </submittedName>
</protein>
<dbReference type="EMBL" id="CAEKDK010000001">
    <property type="protein sequence ID" value="CAB4265774.1"/>
    <property type="molecule type" value="Genomic_DNA"/>
</dbReference>
<evidence type="ECO:0000313" key="2">
    <source>
        <dbReference type="Proteomes" id="UP000507222"/>
    </source>
</evidence>
<proteinExistence type="predicted"/>
<gene>
    <name evidence="1" type="ORF">CURHAP_LOCUS7958</name>
</gene>
<evidence type="ECO:0000313" key="1">
    <source>
        <dbReference type="EMBL" id="CAB4265774.1"/>
    </source>
</evidence>
<name>A0A6J5TQI8_PRUAR</name>
<accession>A0A6J5TQI8</accession>
<dbReference type="AlphaFoldDB" id="A0A6J5TQI8"/>
<dbReference type="Proteomes" id="UP000507222">
    <property type="component" value="Unassembled WGS sequence"/>
</dbReference>